<gene>
    <name evidence="2" type="ORF">UFOPK3770_00899</name>
</gene>
<protein>
    <submittedName>
        <fullName evidence="2">Unannotated protein</fullName>
    </submittedName>
</protein>
<dbReference type="InterPro" id="IPR019606">
    <property type="entry name" value="GerMN"/>
</dbReference>
<dbReference type="AlphaFoldDB" id="A0A6J5ZG27"/>
<feature type="domain" description="GerMN" evidence="1">
    <location>
        <begin position="79"/>
        <end position="168"/>
    </location>
</feature>
<evidence type="ECO:0000259" key="1">
    <source>
        <dbReference type="SMART" id="SM00909"/>
    </source>
</evidence>
<sequence>MRVKPVMLAAVATMMFLSGCSGQSQVDSSASPVSPSAGPTVSASPETPAEVIIYFVGDTSRGPRLYTETVVINAGSDLGQSALAYIMMGTTQPTDADYTNLWGNESIINSVTYSGDNATVDLTLKPLNVGAAMEMSAIDQLVWTLTENHAGINAVRFTSGGKAIETFAGHVDTTGTFKREPNYEVLAPLWIDEVSTPLRNPVTMTGTACTFEAAFGWEVKQGNDVKQSGAGSAAAACPERSLWSVALADLKPGDYTFVVTDYSAEDGSVIQQDTKSFSVN</sequence>
<proteinExistence type="predicted"/>
<organism evidence="2">
    <name type="scientific">freshwater metagenome</name>
    <dbReference type="NCBI Taxonomy" id="449393"/>
    <lineage>
        <taxon>unclassified sequences</taxon>
        <taxon>metagenomes</taxon>
        <taxon>ecological metagenomes</taxon>
    </lineage>
</organism>
<dbReference type="Pfam" id="PF10648">
    <property type="entry name" value="Gmad2"/>
    <property type="match status" value="1"/>
</dbReference>
<dbReference type="SMART" id="SM00909">
    <property type="entry name" value="Germane"/>
    <property type="match status" value="1"/>
</dbReference>
<dbReference type="InterPro" id="IPR018911">
    <property type="entry name" value="Gmad2_Ig-like_dom"/>
</dbReference>
<accession>A0A6J5ZG27</accession>
<evidence type="ECO:0000313" key="2">
    <source>
        <dbReference type="EMBL" id="CAB4340298.1"/>
    </source>
</evidence>
<reference evidence="2" key="1">
    <citation type="submission" date="2020-05" db="EMBL/GenBank/DDBJ databases">
        <authorList>
            <person name="Chiriac C."/>
            <person name="Salcher M."/>
            <person name="Ghai R."/>
            <person name="Kavagutti S V."/>
        </authorList>
    </citation>
    <scope>NUCLEOTIDE SEQUENCE</scope>
</reference>
<dbReference type="PROSITE" id="PS51257">
    <property type="entry name" value="PROKAR_LIPOPROTEIN"/>
    <property type="match status" value="1"/>
</dbReference>
<dbReference type="EMBL" id="CAESAJ010000097">
    <property type="protein sequence ID" value="CAB4340298.1"/>
    <property type="molecule type" value="Genomic_DNA"/>
</dbReference>
<dbReference type="Pfam" id="PF10646">
    <property type="entry name" value="Germane"/>
    <property type="match status" value="1"/>
</dbReference>
<name>A0A6J5ZG27_9ZZZZ</name>